<feature type="signal peptide" evidence="1">
    <location>
        <begin position="1"/>
        <end position="27"/>
    </location>
</feature>
<gene>
    <name evidence="2" type="ORF">HNQ50_000602</name>
</gene>
<sequence>MKRFVWPALRWLAPTLVAVWLCSPAHAVNGSNIAEKRHTVDMNTRDLVDKLEKTDPELKAKIDQSVGFGAFTNGGMGILLPGGFGTGMVKTTGTDKKTYMRMFNTPSGWGTGIKTYSVVFVFKTQDGLESFLARGYTLSQYAVDAAKGTGKAAAEVLPGVWMYQLDAKGNVAPELTGKGVKFYLDQELN</sequence>
<keyword evidence="1" id="KW-0732">Signal</keyword>
<evidence type="ECO:0008006" key="4">
    <source>
        <dbReference type="Google" id="ProtNLM"/>
    </source>
</evidence>
<comment type="caution">
    <text evidence="2">The sequence shown here is derived from an EMBL/GenBank/DDBJ whole genome shotgun (WGS) entry which is preliminary data.</text>
</comment>
<proteinExistence type="predicted"/>
<protein>
    <recommendedName>
        <fullName evidence="4">Ysc84 actin-binding domain-containing protein</fullName>
    </recommendedName>
</protein>
<accession>A0A840RC39</accession>
<dbReference type="RefSeq" id="WP_184097381.1">
    <property type="nucleotide sequence ID" value="NZ_JACHHN010000001.1"/>
</dbReference>
<evidence type="ECO:0000313" key="3">
    <source>
        <dbReference type="Proteomes" id="UP000543030"/>
    </source>
</evidence>
<evidence type="ECO:0000313" key="2">
    <source>
        <dbReference type="EMBL" id="MBB5189892.1"/>
    </source>
</evidence>
<name>A0A840RC39_9NEIS</name>
<keyword evidence="3" id="KW-1185">Reference proteome</keyword>
<reference evidence="2 3" key="1">
    <citation type="submission" date="2020-08" db="EMBL/GenBank/DDBJ databases">
        <title>Genomic Encyclopedia of Type Strains, Phase IV (KMG-IV): sequencing the most valuable type-strain genomes for metagenomic binning, comparative biology and taxonomic classification.</title>
        <authorList>
            <person name="Goeker M."/>
        </authorList>
    </citation>
    <scope>NUCLEOTIDE SEQUENCE [LARGE SCALE GENOMIC DNA]</scope>
    <source>
        <strain evidence="2 3">DSM 18233</strain>
    </source>
</reference>
<dbReference type="EMBL" id="JACHHN010000001">
    <property type="protein sequence ID" value="MBB5189892.1"/>
    <property type="molecule type" value="Genomic_DNA"/>
</dbReference>
<evidence type="ECO:0000256" key="1">
    <source>
        <dbReference type="SAM" id="SignalP"/>
    </source>
</evidence>
<organism evidence="2 3">
    <name type="scientific">Silvimonas terrae</name>
    <dbReference type="NCBI Taxonomy" id="300266"/>
    <lineage>
        <taxon>Bacteria</taxon>
        <taxon>Pseudomonadati</taxon>
        <taxon>Pseudomonadota</taxon>
        <taxon>Betaproteobacteria</taxon>
        <taxon>Neisseriales</taxon>
        <taxon>Chitinibacteraceae</taxon>
        <taxon>Silvimonas</taxon>
    </lineage>
</organism>
<dbReference type="AlphaFoldDB" id="A0A840RC39"/>
<feature type="chain" id="PRO_5032402404" description="Ysc84 actin-binding domain-containing protein" evidence="1">
    <location>
        <begin position="28"/>
        <end position="189"/>
    </location>
</feature>
<dbReference type="Proteomes" id="UP000543030">
    <property type="component" value="Unassembled WGS sequence"/>
</dbReference>